<dbReference type="GO" id="GO:0005737">
    <property type="term" value="C:cytoplasm"/>
    <property type="evidence" value="ECO:0007669"/>
    <property type="project" value="InterPro"/>
</dbReference>
<organism evidence="11 12">
    <name type="scientific">Oxalicibacterium faecigallinarum</name>
    <dbReference type="NCBI Taxonomy" id="573741"/>
    <lineage>
        <taxon>Bacteria</taxon>
        <taxon>Pseudomonadati</taxon>
        <taxon>Pseudomonadota</taxon>
        <taxon>Betaproteobacteria</taxon>
        <taxon>Burkholderiales</taxon>
        <taxon>Oxalobacteraceae</taxon>
        <taxon>Oxalicibacterium</taxon>
    </lineage>
</organism>
<dbReference type="InterPro" id="IPR002020">
    <property type="entry name" value="Citrate_synthase"/>
</dbReference>
<dbReference type="Gene3D" id="1.10.230.10">
    <property type="entry name" value="Cytochrome P450-Terp, domain 2"/>
    <property type="match status" value="1"/>
</dbReference>
<dbReference type="PANTHER" id="PTHR42871">
    <property type="entry name" value="CITRATE SYNTHASE"/>
    <property type="match status" value="1"/>
</dbReference>
<dbReference type="EMBL" id="BMDI01000001">
    <property type="protein sequence ID" value="GGI17368.1"/>
    <property type="molecule type" value="Genomic_DNA"/>
</dbReference>
<evidence type="ECO:0000256" key="2">
    <source>
        <dbReference type="ARBA" id="ARBA00010566"/>
    </source>
</evidence>
<evidence type="ECO:0000256" key="6">
    <source>
        <dbReference type="NCBIfam" id="TIGR01798"/>
    </source>
</evidence>
<protein>
    <recommendedName>
        <fullName evidence="6 7">Citrate synthase</fullName>
    </recommendedName>
</protein>
<dbReference type="Proteomes" id="UP000642180">
    <property type="component" value="Unassembled WGS sequence"/>
</dbReference>
<dbReference type="AlphaFoldDB" id="A0A8J3AMQ1"/>
<feature type="active site" evidence="8">
    <location>
        <position position="312"/>
    </location>
</feature>
<accession>A0A8J3AMQ1</accession>
<dbReference type="InterPro" id="IPR016142">
    <property type="entry name" value="Citrate_synth-like_lrg_a-sub"/>
</dbReference>
<evidence type="ECO:0000313" key="12">
    <source>
        <dbReference type="Proteomes" id="UP000642180"/>
    </source>
</evidence>
<dbReference type="RefSeq" id="WP_188380032.1">
    <property type="nucleotide sequence ID" value="NZ_BMDI01000001.1"/>
</dbReference>
<dbReference type="Pfam" id="PF00285">
    <property type="entry name" value="Citrate_synt"/>
    <property type="match status" value="1"/>
</dbReference>
<evidence type="ECO:0000313" key="11">
    <source>
        <dbReference type="EMBL" id="GGI17368.1"/>
    </source>
</evidence>
<comment type="caution">
    <text evidence="11">The sequence shown here is derived from an EMBL/GenBank/DDBJ whole genome shotgun (WGS) entry which is preliminary data.</text>
</comment>
<dbReference type="PROSITE" id="PS00480">
    <property type="entry name" value="CITRATE_SYNTHASE"/>
    <property type="match status" value="1"/>
</dbReference>
<gene>
    <name evidence="11" type="primary">gltA</name>
    <name evidence="11" type="ORF">GCM10008066_08630</name>
</gene>
<dbReference type="SUPFAM" id="SSF48256">
    <property type="entry name" value="Citrate synthase"/>
    <property type="match status" value="1"/>
</dbReference>
<reference evidence="12" key="1">
    <citation type="journal article" date="2019" name="Int. J. Syst. Evol. Microbiol.">
        <title>The Global Catalogue of Microorganisms (GCM) 10K type strain sequencing project: providing services to taxonomists for standard genome sequencing and annotation.</title>
        <authorList>
            <consortium name="The Broad Institute Genomics Platform"/>
            <consortium name="The Broad Institute Genome Sequencing Center for Infectious Disease"/>
            <person name="Wu L."/>
            <person name="Ma J."/>
        </authorList>
    </citation>
    <scope>NUCLEOTIDE SEQUENCE [LARGE SCALE GENOMIC DNA]</scope>
    <source>
        <strain evidence="12">CCM 2767</strain>
    </source>
</reference>
<evidence type="ECO:0000256" key="9">
    <source>
        <dbReference type="RuleBase" id="RU003370"/>
    </source>
</evidence>
<feature type="active site" evidence="8">
    <location>
        <position position="370"/>
    </location>
</feature>
<keyword evidence="3 9" id="KW-0816">Tricarboxylic acid cycle</keyword>
<evidence type="ECO:0000256" key="7">
    <source>
        <dbReference type="PIRNR" id="PIRNR001369"/>
    </source>
</evidence>
<dbReference type="InterPro" id="IPR036969">
    <property type="entry name" value="Citrate_synthase_sf"/>
</dbReference>
<dbReference type="FunFam" id="1.10.230.10:FF:000002">
    <property type="entry name" value="Citrate synthase"/>
    <property type="match status" value="1"/>
</dbReference>
<dbReference type="InterPro" id="IPR016143">
    <property type="entry name" value="Citrate_synth-like_sm_a-sub"/>
</dbReference>
<dbReference type="PANTHER" id="PTHR42871:SF1">
    <property type="entry name" value="CITRATE SYNTHASE"/>
    <property type="match status" value="1"/>
</dbReference>
<proteinExistence type="inferred from homology"/>
<dbReference type="PRINTS" id="PR00143">
    <property type="entry name" value="CITRTSNTHASE"/>
</dbReference>
<dbReference type="NCBIfam" id="TIGR01798">
    <property type="entry name" value="cit_synth_I"/>
    <property type="match status" value="1"/>
</dbReference>
<evidence type="ECO:0000256" key="3">
    <source>
        <dbReference type="ARBA" id="ARBA00022532"/>
    </source>
</evidence>
<evidence type="ECO:0000256" key="8">
    <source>
        <dbReference type="PIRSR" id="PIRSR001369-1"/>
    </source>
</evidence>
<name>A0A8J3AMQ1_9BURK</name>
<comment type="catalytic activity">
    <reaction evidence="5 9">
        <text>oxaloacetate + acetyl-CoA + H2O = citrate + CoA + H(+)</text>
        <dbReference type="Rhea" id="RHEA:16845"/>
        <dbReference type="ChEBI" id="CHEBI:15377"/>
        <dbReference type="ChEBI" id="CHEBI:15378"/>
        <dbReference type="ChEBI" id="CHEBI:16452"/>
        <dbReference type="ChEBI" id="CHEBI:16947"/>
        <dbReference type="ChEBI" id="CHEBI:57287"/>
        <dbReference type="ChEBI" id="CHEBI:57288"/>
        <dbReference type="EC" id="2.3.3.16"/>
    </reaction>
</comment>
<keyword evidence="12" id="KW-1185">Reference proteome</keyword>
<evidence type="ECO:0000256" key="10">
    <source>
        <dbReference type="RuleBase" id="RU003406"/>
    </source>
</evidence>
<comment type="pathway">
    <text evidence="1 9">Carbohydrate metabolism; tricarboxylic acid cycle; isocitrate from oxaloacetate: step 1/2.</text>
</comment>
<dbReference type="NCBIfam" id="NF004126">
    <property type="entry name" value="PRK05614.1"/>
    <property type="match status" value="1"/>
</dbReference>
<dbReference type="InterPro" id="IPR010953">
    <property type="entry name" value="Citrate_synthase_typ-I"/>
</dbReference>
<dbReference type="InterPro" id="IPR019810">
    <property type="entry name" value="Citrate_synthase_AS"/>
</dbReference>
<dbReference type="GO" id="GO:0036440">
    <property type="term" value="F:citrate synthase activity"/>
    <property type="evidence" value="ECO:0007669"/>
    <property type="project" value="UniProtKB-EC"/>
</dbReference>
<evidence type="ECO:0000256" key="1">
    <source>
        <dbReference type="ARBA" id="ARBA00004751"/>
    </source>
</evidence>
<dbReference type="GO" id="GO:0006099">
    <property type="term" value="P:tricarboxylic acid cycle"/>
    <property type="evidence" value="ECO:0007669"/>
    <property type="project" value="UniProtKB-UniRule"/>
</dbReference>
<evidence type="ECO:0000256" key="4">
    <source>
        <dbReference type="ARBA" id="ARBA00022679"/>
    </source>
</evidence>
<evidence type="ECO:0000256" key="5">
    <source>
        <dbReference type="ARBA" id="ARBA00049288"/>
    </source>
</evidence>
<dbReference type="PIRSF" id="PIRSF001369">
    <property type="entry name" value="Citrate_synth"/>
    <property type="match status" value="1"/>
</dbReference>
<keyword evidence="4 7" id="KW-0808">Transferase</keyword>
<dbReference type="CDD" id="cd06114">
    <property type="entry name" value="EcCS_like"/>
    <property type="match status" value="1"/>
</dbReference>
<dbReference type="UniPathway" id="UPA00223">
    <property type="reaction ID" value="UER00717"/>
</dbReference>
<comment type="similarity">
    <text evidence="2 7 10">Belongs to the citrate synthase family.</text>
</comment>
<sequence>MPQAQSDTKATLSFSDGSPSVELPIYKGSLGPDVIDIRKLYGSTGKFSYDPGFMSTASCDSTITYIDGDKGELLYRGYPIEQLAMNNDFMDISHLLLKGDLPNESQKNDFVGTVKKHTMLHEQMQFFFRGFRRDAHPMSVLVGTVGALASFYHDALDISDVHHRELSAIRLIAKMPTLVAMSYKYSVGHPFVYPRNDLSYTANFMHMMFSTPAEQYRINDVLVRALDRILLLHADHEQNASTSTVRLAGSSGANPFGCIAAGIACLWGPAHGGANEAALNMLREIGTVERIPEYLEKAKDKNSGFKLMGFGHRVYKNFDPRAKLMRETCYEVLEELGLKNDPLFKLAMELERIALEDEYFVSRRLYPNVDFYSGIVQSALGIPVQLFTGIFAMARTVGWVAQWNEMISDPEQKIGRPRQLYIGEQHRDVSK</sequence>
<dbReference type="InterPro" id="IPR024176">
    <property type="entry name" value="Citrate_synthase_bac-typ"/>
</dbReference>
<dbReference type="Gene3D" id="2.20.28.60">
    <property type="match status" value="1"/>
</dbReference>
<dbReference type="Gene3D" id="1.10.580.10">
    <property type="entry name" value="Citrate Synthase, domain 1"/>
    <property type="match status" value="1"/>
</dbReference>